<dbReference type="PANTHER" id="PTHR31024:SF3">
    <property type="entry name" value="C-TYPE LECTIN-RELATED"/>
    <property type="match status" value="1"/>
</dbReference>
<dbReference type="PROSITE" id="PS50234">
    <property type="entry name" value="VWFA"/>
    <property type="match status" value="1"/>
</dbReference>
<dbReference type="Gene3D" id="3.10.100.10">
    <property type="entry name" value="Mannose-Binding Protein A, subunit A"/>
    <property type="match status" value="2"/>
</dbReference>
<dbReference type="InterPro" id="IPR016186">
    <property type="entry name" value="C-type_lectin-like/link_sf"/>
</dbReference>
<organism evidence="2 3">
    <name type="scientific">Pristionchus mayeri</name>
    <dbReference type="NCBI Taxonomy" id="1317129"/>
    <lineage>
        <taxon>Eukaryota</taxon>
        <taxon>Metazoa</taxon>
        <taxon>Ecdysozoa</taxon>
        <taxon>Nematoda</taxon>
        <taxon>Chromadorea</taxon>
        <taxon>Rhabditida</taxon>
        <taxon>Rhabditina</taxon>
        <taxon>Diplogasteromorpha</taxon>
        <taxon>Diplogasteroidea</taxon>
        <taxon>Neodiplogasteridae</taxon>
        <taxon>Pristionchus</taxon>
    </lineage>
</organism>
<dbReference type="InterPro" id="IPR002035">
    <property type="entry name" value="VWF_A"/>
</dbReference>
<dbReference type="SMART" id="SM00034">
    <property type="entry name" value="CLECT"/>
    <property type="match status" value="2"/>
</dbReference>
<dbReference type="AlphaFoldDB" id="A0AAN5DGV9"/>
<protein>
    <recommendedName>
        <fullName evidence="1">VWFA domain-containing protein</fullName>
    </recommendedName>
</protein>
<keyword evidence="3" id="KW-1185">Reference proteome</keyword>
<evidence type="ECO:0000259" key="1">
    <source>
        <dbReference type="PROSITE" id="PS50234"/>
    </source>
</evidence>
<dbReference type="Proteomes" id="UP001328107">
    <property type="component" value="Unassembled WGS sequence"/>
</dbReference>
<sequence length="493" mass="53986">IVSGKPTCRDHFYYYNGWCTYTNSPAHYDYAGAVNECKSKGAFAPSIHSSEDLNFWSTAAYDLSLSSLHFWLDAQCVIIGQPFVWQDGTPTDYYGPNNELLSCESPNAGFTMEMSGFKVNWITEENAPVLCVYAYDPPASTPKPSVPAPTYYDVTTDYCSCNPSSIYLDIVFVVDTSDGMARDTVGDVTATIQSTLYGLTLGTGPFQSNVAALVFAESVQVVRDFGGFRSTGDISSFSLPYLGGNSDKMADAINKASTMISSNGRDFSRGVIVILTDSFAPQHAPSIYREAKAFKDAGGVLISIDYSNGLGTQGLEENANPGFYIKDASKHSNLVSELLYAFCDANCFCNDDLVPYTVTNDRDREVPRGCFHVSQTSAVYPAAESNCESQKGFVATVHDDDKNFLLSSRKFSTNIQNHLRSNNPSFITYQNSTDPFTYWAKGNPIVGQDCAYAQQQSGFNSPWFSSPCADPEKNSMHYACQSRPCGTDFNCFA</sequence>
<dbReference type="SUPFAM" id="SSF56436">
    <property type="entry name" value="C-type lectin-like"/>
    <property type="match status" value="2"/>
</dbReference>
<dbReference type="PANTHER" id="PTHR31024">
    <property type="entry name" value="C-TYPE LECTIN"/>
    <property type="match status" value="1"/>
</dbReference>
<feature type="non-terminal residue" evidence="2">
    <location>
        <position position="1"/>
    </location>
</feature>
<dbReference type="Gene3D" id="3.40.50.410">
    <property type="entry name" value="von Willebrand factor, type A domain"/>
    <property type="match status" value="1"/>
</dbReference>
<dbReference type="Pfam" id="PF00092">
    <property type="entry name" value="VWA"/>
    <property type="match status" value="1"/>
</dbReference>
<reference evidence="3" key="1">
    <citation type="submission" date="2022-10" db="EMBL/GenBank/DDBJ databases">
        <title>Genome assembly of Pristionchus species.</title>
        <authorList>
            <person name="Yoshida K."/>
            <person name="Sommer R.J."/>
        </authorList>
    </citation>
    <scope>NUCLEOTIDE SEQUENCE [LARGE SCALE GENOMIC DNA]</scope>
    <source>
        <strain evidence="3">RS5460</strain>
    </source>
</reference>
<dbReference type="InterPro" id="IPR036465">
    <property type="entry name" value="vWFA_dom_sf"/>
</dbReference>
<dbReference type="InterPro" id="IPR001304">
    <property type="entry name" value="C-type_lectin-like"/>
</dbReference>
<evidence type="ECO:0000313" key="2">
    <source>
        <dbReference type="EMBL" id="GMR61885.1"/>
    </source>
</evidence>
<dbReference type="SMART" id="SM00327">
    <property type="entry name" value="VWA"/>
    <property type="match status" value="1"/>
</dbReference>
<accession>A0AAN5DGV9</accession>
<comment type="caution">
    <text evidence="2">The sequence shown here is derived from an EMBL/GenBank/DDBJ whole genome shotgun (WGS) entry which is preliminary data.</text>
</comment>
<gene>
    <name evidence="2" type="ORF">PMAYCL1PPCAC_32080</name>
</gene>
<dbReference type="SUPFAM" id="SSF53300">
    <property type="entry name" value="vWA-like"/>
    <property type="match status" value="1"/>
</dbReference>
<name>A0AAN5DGV9_9BILA</name>
<evidence type="ECO:0000313" key="3">
    <source>
        <dbReference type="Proteomes" id="UP001328107"/>
    </source>
</evidence>
<dbReference type="EMBL" id="BTRK01000006">
    <property type="protein sequence ID" value="GMR61885.1"/>
    <property type="molecule type" value="Genomic_DNA"/>
</dbReference>
<dbReference type="InterPro" id="IPR016187">
    <property type="entry name" value="CTDL_fold"/>
</dbReference>
<dbReference type="CDD" id="cd00037">
    <property type="entry name" value="CLECT"/>
    <property type="match status" value="2"/>
</dbReference>
<feature type="domain" description="VWFA" evidence="1">
    <location>
        <begin position="169"/>
        <end position="342"/>
    </location>
</feature>
<dbReference type="CDD" id="cd00198">
    <property type="entry name" value="vWFA"/>
    <property type="match status" value="1"/>
</dbReference>
<proteinExistence type="predicted"/>